<dbReference type="PROSITE" id="PS51257">
    <property type="entry name" value="PROKAR_LIPOPROTEIN"/>
    <property type="match status" value="1"/>
</dbReference>
<evidence type="ECO:0000313" key="3">
    <source>
        <dbReference type="WBParaSite" id="TCNE_0001338601-mRNA-1"/>
    </source>
</evidence>
<dbReference type="Proteomes" id="UP000050794">
    <property type="component" value="Unassembled WGS sequence"/>
</dbReference>
<evidence type="ECO:0000313" key="2">
    <source>
        <dbReference type="Proteomes" id="UP000050794"/>
    </source>
</evidence>
<reference evidence="1 2" key="2">
    <citation type="submission" date="2018-11" db="EMBL/GenBank/DDBJ databases">
        <authorList>
            <consortium name="Pathogen Informatics"/>
        </authorList>
    </citation>
    <scope>NUCLEOTIDE SEQUENCE [LARGE SCALE GENOMIC DNA]</scope>
</reference>
<sequence>MARLSFSTYVSGLSLSTAASCATSVHKSGFVRRRRPISCLRQVFVIPIIRSYTSLCHGAAAVLKFQESVKVSDIYSGAVAVGARLVPLSESICLSTPLRAVKRQKASEFFCRLTPYDPPHVDPVISSFEG</sequence>
<dbReference type="EMBL" id="UYWY01021697">
    <property type="protein sequence ID" value="VDM44707.1"/>
    <property type="molecule type" value="Genomic_DNA"/>
</dbReference>
<keyword evidence="2" id="KW-1185">Reference proteome</keyword>
<proteinExistence type="predicted"/>
<dbReference type="WBParaSite" id="TCNE_0001338601-mRNA-1">
    <property type="protein sequence ID" value="TCNE_0001338601-mRNA-1"/>
    <property type="gene ID" value="TCNE_0001338601"/>
</dbReference>
<protein>
    <submittedName>
        <fullName evidence="3">Secreted protein</fullName>
    </submittedName>
</protein>
<dbReference type="AlphaFoldDB" id="A0A183UY16"/>
<evidence type="ECO:0000313" key="1">
    <source>
        <dbReference type="EMBL" id="VDM44707.1"/>
    </source>
</evidence>
<reference evidence="3" key="1">
    <citation type="submission" date="2016-06" db="UniProtKB">
        <authorList>
            <consortium name="WormBaseParasite"/>
        </authorList>
    </citation>
    <scope>IDENTIFICATION</scope>
</reference>
<name>A0A183UY16_TOXCA</name>
<accession>A0A183UY16</accession>
<gene>
    <name evidence="1" type="ORF">TCNE_LOCUS13386</name>
</gene>
<organism evidence="2 3">
    <name type="scientific">Toxocara canis</name>
    <name type="common">Canine roundworm</name>
    <dbReference type="NCBI Taxonomy" id="6265"/>
    <lineage>
        <taxon>Eukaryota</taxon>
        <taxon>Metazoa</taxon>
        <taxon>Ecdysozoa</taxon>
        <taxon>Nematoda</taxon>
        <taxon>Chromadorea</taxon>
        <taxon>Rhabditida</taxon>
        <taxon>Spirurina</taxon>
        <taxon>Ascaridomorpha</taxon>
        <taxon>Ascaridoidea</taxon>
        <taxon>Toxocaridae</taxon>
        <taxon>Toxocara</taxon>
    </lineage>
</organism>